<dbReference type="InParanoid" id="Q2FT42"/>
<dbReference type="SUPFAM" id="SSF47240">
    <property type="entry name" value="Ferritin-like"/>
    <property type="match status" value="1"/>
</dbReference>
<keyword evidence="1" id="KW-0813">Transport</keyword>
<dbReference type="GO" id="GO:0005506">
    <property type="term" value="F:iron ion binding"/>
    <property type="evidence" value="ECO:0007669"/>
    <property type="project" value="InterPro"/>
</dbReference>
<dbReference type="EMBL" id="CP000254">
    <property type="protein sequence ID" value="ABD42435.1"/>
    <property type="molecule type" value="Genomic_DNA"/>
</dbReference>
<evidence type="ECO:0000256" key="1">
    <source>
        <dbReference type="ARBA" id="ARBA00022448"/>
    </source>
</evidence>
<protein>
    <submittedName>
        <fullName evidence="5">Rubrerythrin</fullName>
    </submittedName>
</protein>
<evidence type="ECO:0000313" key="5">
    <source>
        <dbReference type="EMBL" id="ABD42435.1"/>
    </source>
</evidence>
<dbReference type="Pfam" id="PF21349">
    <property type="entry name" value="RUBY_RBDX"/>
    <property type="match status" value="1"/>
</dbReference>
<dbReference type="InterPro" id="IPR003251">
    <property type="entry name" value="Rr_diiron-bd_dom"/>
</dbReference>
<dbReference type="InterPro" id="IPR012347">
    <property type="entry name" value="Ferritin-like"/>
</dbReference>
<dbReference type="InterPro" id="IPR052753">
    <property type="entry name" value="Rbr2/Nigerythrin"/>
</dbReference>
<keyword evidence="2" id="KW-0249">Electron transport</keyword>
<dbReference type="Gene3D" id="1.20.1260.10">
    <property type="match status" value="1"/>
</dbReference>
<dbReference type="EnsemblBacteria" id="ABD42435">
    <property type="protein sequence ID" value="ABD42435"/>
    <property type="gene ID" value="Mhun_2740"/>
</dbReference>
<dbReference type="CDD" id="cd00729">
    <property type="entry name" value="rubredoxin_SM"/>
    <property type="match status" value="1"/>
</dbReference>
<organism evidence="5 6">
    <name type="scientific">Methanospirillum hungatei JF-1 (strain ATCC 27890 / DSM 864 / NBRC 100397 / JF-1)</name>
    <dbReference type="NCBI Taxonomy" id="323259"/>
    <lineage>
        <taxon>Archaea</taxon>
        <taxon>Methanobacteriati</taxon>
        <taxon>Methanobacteriota</taxon>
        <taxon>Stenosarchaea group</taxon>
        <taxon>Methanomicrobia</taxon>
        <taxon>Methanomicrobiales</taxon>
        <taxon>Methanospirillaceae</taxon>
        <taxon>Methanospirillum</taxon>
    </lineage>
</organism>
<dbReference type="CDD" id="cd01041">
    <property type="entry name" value="Rubrerythrin"/>
    <property type="match status" value="1"/>
</dbReference>
<dbReference type="Proteomes" id="UP000001941">
    <property type="component" value="Chromosome"/>
</dbReference>
<evidence type="ECO:0000313" key="6">
    <source>
        <dbReference type="Proteomes" id="UP000001941"/>
    </source>
</evidence>
<proteinExistence type="predicted"/>
<dbReference type="GeneID" id="3922729"/>
<dbReference type="GO" id="GO:0016491">
    <property type="term" value="F:oxidoreductase activity"/>
    <property type="evidence" value="ECO:0007669"/>
    <property type="project" value="InterPro"/>
</dbReference>
<dbReference type="HOGENOM" id="CLU_095256_1_0_2"/>
<feature type="domain" description="Rubredoxin-like" evidence="3">
    <location>
        <begin position="138"/>
        <end position="171"/>
    </location>
</feature>
<feature type="domain" description="Ferritin-like diiron" evidence="4">
    <location>
        <begin position="4"/>
        <end position="133"/>
    </location>
</feature>
<dbReference type="AlphaFoldDB" id="Q2FT42"/>
<sequence>MDLDLISMATKDNLMEGFAGESQANRKYASFSDKAAEEGFTKVATLFKAASLAEEIHARRHLQVYGIPGTLENLSAAIEGETEEFTHMYPEFIKQSQAEGNEDATRSFTFAMKAEQVHAGLYEKARAAVKAGKDLEVSKIFLCPVCGNVVLESAPGACPICGVPGKKFQEVTL</sequence>
<dbReference type="InterPro" id="IPR009040">
    <property type="entry name" value="Ferritin-like_diiron"/>
</dbReference>
<dbReference type="STRING" id="323259.Mhun_2740"/>
<dbReference type="PANTHER" id="PTHR33746:SF4">
    <property type="entry name" value="RUBRERYTHRIN"/>
    <property type="match status" value="1"/>
</dbReference>
<dbReference type="eggNOG" id="arCOG01097">
    <property type="taxonomic scope" value="Archaea"/>
</dbReference>
<dbReference type="SUPFAM" id="SSF57802">
    <property type="entry name" value="Rubredoxin-like"/>
    <property type="match status" value="1"/>
</dbReference>
<dbReference type="PROSITE" id="PS50903">
    <property type="entry name" value="RUBREDOXIN_LIKE"/>
    <property type="match status" value="1"/>
</dbReference>
<dbReference type="PANTHER" id="PTHR33746">
    <property type="entry name" value="RUBRERYTHRIN"/>
    <property type="match status" value="1"/>
</dbReference>
<dbReference type="InterPro" id="IPR024934">
    <property type="entry name" value="Rubredoxin-like_dom"/>
</dbReference>
<reference evidence="6" key="1">
    <citation type="journal article" date="2016" name="Stand. Genomic Sci.">
        <title>Complete genome sequence of Methanospirillum hungatei type strain JF1.</title>
        <authorList>
            <person name="Gunsalus R.P."/>
            <person name="Cook L.E."/>
            <person name="Crable B."/>
            <person name="Rohlin L."/>
            <person name="McDonald E."/>
            <person name="Mouttaki H."/>
            <person name="Sieber J.R."/>
            <person name="Poweleit N."/>
            <person name="Zhou H."/>
            <person name="Lapidus A.L."/>
            <person name="Daligault H.E."/>
            <person name="Land M."/>
            <person name="Gilna P."/>
            <person name="Ivanova N."/>
            <person name="Kyrpides N."/>
            <person name="Culley D.E."/>
            <person name="McInerney M.J."/>
        </authorList>
    </citation>
    <scope>NUCLEOTIDE SEQUENCE [LARGE SCALE GENOMIC DNA]</scope>
    <source>
        <strain evidence="6">ATCC 27890 / DSM 864 / NBRC 100397 / JF-1</strain>
    </source>
</reference>
<dbReference type="InterPro" id="IPR009078">
    <property type="entry name" value="Ferritin-like_SF"/>
</dbReference>
<name>Q2FT42_METHJ</name>
<dbReference type="KEGG" id="mhu:Mhun_2740"/>
<evidence type="ECO:0000259" key="4">
    <source>
        <dbReference type="PROSITE" id="PS50905"/>
    </source>
</evidence>
<dbReference type="PROSITE" id="PS50905">
    <property type="entry name" value="FERRITIN_LIKE"/>
    <property type="match status" value="1"/>
</dbReference>
<dbReference type="Gene3D" id="2.20.28.10">
    <property type="match status" value="1"/>
</dbReference>
<dbReference type="RefSeq" id="WP_011449691.1">
    <property type="nucleotide sequence ID" value="NC_007796.1"/>
</dbReference>
<dbReference type="Pfam" id="PF02915">
    <property type="entry name" value="Rubrerythrin"/>
    <property type="match status" value="2"/>
</dbReference>
<accession>Q2FT42</accession>
<evidence type="ECO:0000256" key="2">
    <source>
        <dbReference type="ARBA" id="ARBA00022982"/>
    </source>
</evidence>
<dbReference type="InterPro" id="IPR048574">
    <property type="entry name" value="RUBY_RBDX"/>
</dbReference>
<evidence type="ECO:0000259" key="3">
    <source>
        <dbReference type="PROSITE" id="PS50903"/>
    </source>
</evidence>
<gene>
    <name evidence="5" type="ordered locus">Mhun_2740</name>
</gene>
<keyword evidence="6" id="KW-1185">Reference proteome</keyword>